<feature type="coiled-coil region" evidence="12">
    <location>
        <begin position="245"/>
        <end position="275"/>
    </location>
</feature>
<dbReference type="InterPro" id="IPR036890">
    <property type="entry name" value="HATPase_C_sf"/>
</dbReference>
<feature type="coiled-coil region" evidence="12">
    <location>
        <begin position="66"/>
        <end position="96"/>
    </location>
</feature>
<dbReference type="SUPFAM" id="SSF55874">
    <property type="entry name" value="ATPase domain of HSP90 chaperone/DNA topoisomerase II/histidine kinase"/>
    <property type="match status" value="1"/>
</dbReference>
<dbReference type="Pfam" id="PF06580">
    <property type="entry name" value="His_kinase"/>
    <property type="match status" value="1"/>
</dbReference>
<accession>A0A4S4BGU1</accession>
<dbReference type="PRINTS" id="PR00344">
    <property type="entry name" value="BCTRLSENSOR"/>
</dbReference>
<evidence type="ECO:0000313" key="17">
    <source>
        <dbReference type="Proteomes" id="UP000310636"/>
    </source>
</evidence>
<dbReference type="SUPFAM" id="SSF158472">
    <property type="entry name" value="HAMP domain-like"/>
    <property type="match status" value="1"/>
</dbReference>
<dbReference type="AlphaFoldDB" id="A0A4S4BGU1"/>
<feature type="domain" description="HAMP" evidence="15">
    <location>
        <begin position="198"/>
        <end position="250"/>
    </location>
</feature>
<evidence type="ECO:0000259" key="15">
    <source>
        <dbReference type="PROSITE" id="PS50885"/>
    </source>
</evidence>
<dbReference type="SMART" id="SM00304">
    <property type="entry name" value="HAMP"/>
    <property type="match status" value="1"/>
</dbReference>
<dbReference type="GO" id="GO:0005524">
    <property type="term" value="F:ATP binding"/>
    <property type="evidence" value="ECO:0007669"/>
    <property type="project" value="UniProtKB-KW"/>
</dbReference>
<evidence type="ECO:0000256" key="6">
    <source>
        <dbReference type="ARBA" id="ARBA00022679"/>
    </source>
</evidence>
<dbReference type="Gene3D" id="3.30.565.10">
    <property type="entry name" value="Histidine kinase-like ATPase, C-terminal domain"/>
    <property type="match status" value="1"/>
</dbReference>
<keyword evidence="6" id="KW-0808">Transferase</keyword>
<evidence type="ECO:0000256" key="12">
    <source>
        <dbReference type="SAM" id="Coils"/>
    </source>
</evidence>
<evidence type="ECO:0000313" key="16">
    <source>
        <dbReference type="EMBL" id="THF73681.1"/>
    </source>
</evidence>
<evidence type="ECO:0000256" key="9">
    <source>
        <dbReference type="ARBA" id="ARBA00022840"/>
    </source>
</evidence>
<evidence type="ECO:0000256" key="13">
    <source>
        <dbReference type="SAM" id="Phobius"/>
    </source>
</evidence>
<protein>
    <recommendedName>
        <fullName evidence="3">histidine kinase</fullName>
        <ecNumber evidence="3">2.7.13.3</ecNumber>
    </recommendedName>
</protein>
<comment type="caution">
    <text evidence="16">The sequence shown here is derived from an EMBL/GenBank/DDBJ whole genome shotgun (WGS) entry which is preliminary data.</text>
</comment>
<dbReference type="InterPro" id="IPR003660">
    <property type="entry name" value="HAMP_dom"/>
</dbReference>
<feature type="transmembrane region" description="Helical" evidence="13">
    <location>
        <begin position="177"/>
        <end position="196"/>
    </location>
</feature>
<evidence type="ECO:0000256" key="7">
    <source>
        <dbReference type="ARBA" id="ARBA00022741"/>
    </source>
</evidence>
<keyword evidence="5" id="KW-0597">Phosphoprotein</keyword>
<keyword evidence="13" id="KW-0812">Transmembrane</keyword>
<organism evidence="16 17">
    <name type="scientific">Cohnella fermenti</name>
    <dbReference type="NCBI Taxonomy" id="2565925"/>
    <lineage>
        <taxon>Bacteria</taxon>
        <taxon>Bacillati</taxon>
        <taxon>Bacillota</taxon>
        <taxon>Bacilli</taxon>
        <taxon>Bacillales</taxon>
        <taxon>Paenibacillaceae</taxon>
        <taxon>Cohnella</taxon>
    </lineage>
</organism>
<dbReference type="EC" id="2.7.13.3" evidence="3"/>
<dbReference type="Gene3D" id="6.10.340.10">
    <property type="match status" value="1"/>
</dbReference>
<dbReference type="InterPro" id="IPR010559">
    <property type="entry name" value="Sig_transdc_His_kin_internal"/>
</dbReference>
<evidence type="ECO:0000256" key="2">
    <source>
        <dbReference type="ARBA" id="ARBA00004651"/>
    </source>
</evidence>
<dbReference type="PROSITE" id="PS50885">
    <property type="entry name" value="HAMP"/>
    <property type="match status" value="1"/>
</dbReference>
<evidence type="ECO:0000256" key="5">
    <source>
        <dbReference type="ARBA" id="ARBA00022553"/>
    </source>
</evidence>
<evidence type="ECO:0000256" key="10">
    <source>
        <dbReference type="ARBA" id="ARBA00023012"/>
    </source>
</evidence>
<evidence type="ECO:0000256" key="11">
    <source>
        <dbReference type="ARBA" id="ARBA00023136"/>
    </source>
</evidence>
<dbReference type="Proteomes" id="UP000310636">
    <property type="component" value="Unassembled WGS sequence"/>
</dbReference>
<sequence length="492" mass="56465">MTSIQRKIWTLAAAVMFVMAAIWIALTYYNQRTQNQYNTILQRYLHMNEVTNASQMTVTALNNYRLSQTQENLRQVDEGKERLRAARREVMDLRNAENDFALTSYMNLVDSLIETTDRSIMFLSEKETEESTNAFSEATRISKYISEMTLTLLDTELKTYDRFYRGIIEQSTELKKFGIWMLLSITFLLLLFTYWFSLSITRPVHKLTQAAKELSRGRFDLKVEVTSNDEISFLAKMFERMRVNINNLIQEIQQKAQLENELQQNKLLLRESQLRSLQSQINPHFLFNTLDTLSKKAYLEGSEETSDLLASVAGLLRYNLKRLDRSVTLYDEVKVLRQYMEIQRARFSDRLRFEADIDESCLYVQLPGLTLQPIVENAVIHAVEPLEDGGTIRFAIADDGDRVRVEISDNGPGMAESKIKEILDAEERDRAGATEGHSTGIGFSNVVRRLRIFYGREDVIGIESSAGAGTRVTLMIPKGRSEGKDDQAADRG</sequence>
<dbReference type="Pfam" id="PF02518">
    <property type="entry name" value="HATPase_c"/>
    <property type="match status" value="1"/>
</dbReference>
<dbReference type="Pfam" id="PF00672">
    <property type="entry name" value="HAMP"/>
    <property type="match status" value="1"/>
</dbReference>
<dbReference type="GO" id="GO:0005886">
    <property type="term" value="C:plasma membrane"/>
    <property type="evidence" value="ECO:0007669"/>
    <property type="project" value="UniProtKB-SubCell"/>
</dbReference>
<keyword evidence="7" id="KW-0547">Nucleotide-binding</keyword>
<evidence type="ECO:0000256" key="8">
    <source>
        <dbReference type="ARBA" id="ARBA00022777"/>
    </source>
</evidence>
<dbReference type="InterPro" id="IPR050640">
    <property type="entry name" value="Bact_2-comp_sensor_kinase"/>
</dbReference>
<evidence type="ECO:0000256" key="4">
    <source>
        <dbReference type="ARBA" id="ARBA00022475"/>
    </source>
</evidence>
<name>A0A4S4BGU1_9BACL</name>
<keyword evidence="12" id="KW-0175">Coiled coil</keyword>
<evidence type="ECO:0000256" key="3">
    <source>
        <dbReference type="ARBA" id="ARBA00012438"/>
    </source>
</evidence>
<keyword evidence="13" id="KW-1133">Transmembrane helix</keyword>
<dbReference type="OrthoDB" id="9776552at2"/>
<feature type="transmembrane region" description="Helical" evidence="13">
    <location>
        <begin position="9"/>
        <end position="29"/>
    </location>
</feature>
<keyword evidence="17" id="KW-1185">Reference proteome</keyword>
<dbReference type="InterPro" id="IPR003594">
    <property type="entry name" value="HATPase_dom"/>
</dbReference>
<dbReference type="InterPro" id="IPR005467">
    <property type="entry name" value="His_kinase_dom"/>
</dbReference>
<keyword evidence="4" id="KW-1003">Cell membrane</keyword>
<dbReference type="SMART" id="SM00387">
    <property type="entry name" value="HATPase_c"/>
    <property type="match status" value="1"/>
</dbReference>
<comment type="catalytic activity">
    <reaction evidence="1">
        <text>ATP + protein L-histidine = ADP + protein N-phospho-L-histidine.</text>
        <dbReference type="EC" id="2.7.13.3"/>
    </reaction>
</comment>
<keyword evidence="10" id="KW-0902">Two-component regulatory system</keyword>
<feature type="domain" description="Histidine kinase" evidence="14">
    <location>
        <begin position="302"/>
        <end position="480"/>
    </location>
</feature>
<keyword evidence="11 13" id="KW-0472">Membrane</keyword>
<keyword evidence="8 16" id="KW-0418">Kinase</keyword>
<proteinExistence type="predicted"/>
<keyword evidence="9" id="KW-0067">ATP-binding</keyword>
<reference evidence="16 17" key="1">
    <citation type="submission" date="2019-04" db="EMBL/GenBank/DDBJ databases">
        <title>Cohnella sp. nov. isolated from preserved vegetables.</title>
        <authorList>
            <person name="Lin S.-Y."/>
            <person name="Hung M.-H."/>
            <person name="Young C.-C."/>
        </authorList>
    </citation>
    <scope>NUCLEOTIDE SEQUENCE [LARGE SCALE GENOMIC DNA]</scope>
    <source>
        <strain evidence="16 17">CC-MHH1044</strain>
    </source>
</reference>
<dbReference type="PROSITE" id="PS50109">
    <property type="entry name" value="HIS_KIN"/>
    <property type="match status" value="1"/>
</dbReference>
<dbReference type="PANTHER" id="PTHR34220:SF7">
    <property type="entry name" value="SENSOR HISTIDINE KINASE YPDA"/>
    <property type="match status" value="1"/>
</dbReference>
<gene>
    <name evidence="16" type="ORF">E6C55_28260</name>
</gene>
<dbReference type="PANTHER" id="PTHR34220">
    <property type="entry name" value="SENSOR HISTIDINE KINASE YPDA"/>
    <property type="match status" value="1"/>
</dbReference>
<dbReference type="EMBL" id="SSOB01000051">
    <property type="protein sequence ID" value="THF73681.1"/>
    <property type="molecule type" value="Genomic_DNA"/>
</dbReference>
<comment type="subcellular location">
    <subcellularLocation>
        <location evidence="2">Cell membrane</location>
        <topology evidence="2">Multi-pass membrane protein</topology>
    </subcellularLocation>
</comment>
<dbReference type="GO" id="GO:0000155">
    <property type="term" value="F:phosphorelay sensor kinase activity"/>
    <property type="evidence" value="ECO:0007669"/>
    <property type="project" value="InterPro"/>
</dbReference>
<dbReference type="InterPro" id="IPR004358">
    <property type="entry name" value="Sig_transdc_His_kin-like_C"/>
</dbReference>
<dbReference type="CDD" id="cd06225">
    <property type="entry name" value="HAMP"/>
    <property type="match status" value="1"/>
</dbReference>
<evidence type="ECO:0000259" key="14">
    <source>
        <dbReference type="PROSITE" id="PS50109"/>
    </source>
</evidence>
<dbReference type="RefSeq" id="WP_136373187.1">
    <property type="nucleotide sequence ID" value="NZ_SSOB01000051.1"/>
</dbReference>
<evidence type="ECO:0000256" key="1">
    <source>
        <dbReference type="ARBA" id="ARBA00000085"/>
    </source>
</evidence>